<feature type="transmembrane region" description="Helical" evidence="9">
    <location>
        <begin position="57"/>
        <end position="75"/>
    </location>
</feature>
<dbReference type="GO" id="GO:0015740">
    <property type="term" value="P:C4-dicarboxylate transport"/>
    <property type="evidence" value="ECO:0007669"/>
    <property type="project" value="TreeGrafter"/>
</dbReference>
<dbReference type="PANTHER" id="PTHR35011">
    <property type="entry name" value="2,3-DIKETO-L-GULONATE TRAP TRANSPORTER SMALL PERMEASE PROTEIN YIAM"/>
    <property type="match status" value="1"/>
</dbReference>
<gene>
    <name evidence="11" type="primary">yiaM_1</name>
    <name evidence="11" type="ORF">ERS852490_00186</name>
</gene>
<comment type="subcellular location">
    <subcellularLocation>
        <location evidence="1">Cell inner membrane</location>
        <topology evidence="1">Multi-pass membrane protein</topology>
    </subcellularLocation>
</comment>
<feature type="domain" description="Tripartite ATP-independent periplasmic transporters DctQ component" evidence="10">
    <location>
        <begin position="33"/>
        <end position="163"/>
    </location>
</feature>
<evidence type="ECO:0000256" key="2">
    <source>
        <dbReference type="ARBA" id="ARBA00022448"/>
    </source>
</evidence>
<protein>
    <submittedName>
        <fullName evidence="11">2,3-diketo-L-gulonate TRAP transporter small permease protein yiaM</fullName>
    </submittedName>
</protein>
<feature type="transmembrane region" description="Helical" evidence="9">
    <location>
        <begin position="96"/>
        <end position="118"/>
    </location>
</feature>
<proteinExistence type="inferred from homology"/>
<dbReference type="GO" id="GO:0005886">
    <property type="term" value="C:plasma membrane"/>
    <property type="evidence" value="ECO:0007669"/>
    <property type="project" value="UniProtKB-SubCell"/>
</dbReference>
<name>A0A174YIA7_9FIRM</name>
<evidence type="ECO:0000256" key="5">
    <source>
        <dbReference type="ARBA" id="ARBA00022692"/>
    </source>
</evidence>
<keyword evidence="2" id="KW-0813">Transport</keyword>
<evidence type="ECO:0000256" key="8">
    <source>
        <dbReference type="ARBA" id="ARBA00038436"/>
    </source>
</evidence>
<evidence type="ECO:0000256" key="3">
    <source>
        <dbReference type="ARBA" id="ARBA00022475"/>
    </source>
</evidence>
<keyword evidence="3" id="KW-1003">Cell membrane</keyword>
<evidence type="ECO:0000256" key="9">
    <source>
        <dbReference type="SAM" id="Phobius"/>
    </source>
</evidence>
<dbReference type="Proteomes" id="UP000095621">
    <property type="component" value="Unassembled WGS sequence"/>
</dbReference>
<dbReference type="GO" id="GO:0022857">
    <property type="term" value="F:transmembrane transporter activity"/>
    <property type="evidence" value="ECO:0007669"/>
    <property type="project" value="TreeGrafter"/>
</dbReference>
<dbReference type="PANTHER" id="PTHR35011:SF2">
    <property type="entry name" value="2,3-DIKETO-L-GULONATE TRAP TRANSPORTER SMALL PERMEASE PROTEIN YIAM"/>
    <property type="match status" value="1"/>
</dbReference>
<feature type="transmembrane region" description="Helical" evidence="9">
    <location>
        <begin position="138"/>
        <end position="156"/>
    </location>
</feature>
<dbReference type="InterPro" id="IPR055348">
    <property type="entry name" value="DctQ"/>
</dbReference>
<keyword evidence="6 9" id="KW-1133">Transmembrane helix</keyword>
<keyword evidence="5 9" id="KW-0812">Transmembrane</keyword>
<evidence type="ECO:0000256" key="1">
    <source>
        <dbReference type="ARBA" id="ARBA00004429"/>
    </source>
</evidence>
<evidence type="ECO:0000313" key="12">
    <source>
        <dbReference type="Proteomes" id="UP000095621"/>
    </source>
</evidence>
<accession>A0A174YIA7</accession>
<dbReference type="Pfam" id="PF04290">
    <property type="entry name" value="DctQ"/>
    <property type="match status" value="1"/>
</dbReference>
<evidence type="ECO:0000256" key="7">
    <source>
        <dbReference type="ARBA" id="ARBA00023136"/>
    </source>
</evidence>
<dbReference type="InterPro" id="IPR007387">
    <property type="entry name" value="TRAP_DctQ"/>
</dbReference>
<evidence type="ECO:0000313" key="11">
    <source>
        <dbReference type="EMBL" id="CUQ74844.1"/>
    </source>
</evidence>
<comment type="similarity">
    <text evidence="8">Belongs to the TRAP transporter small permease family.</text>
</comment>
<reference evidence="11 12" key="1">
    <citation type="submission" date="2015-09" db="EMBL/GenBank/DDBJ databases">
        <authorList>
            <consortium name="Pathogen Informatics"/>
        </authorList>
    </citation>
    <scope>NUCLEOTIDE SEQUENCE [LARGE SCALE GENOMIC DNA]</scope>
    <source>
        <strain evidence="11 12">2789STDY5834875</strain>
    </source>
</reference>
<evidence type="ECO:0000256" key="6">
    <source>
        <dbReference type="ARBA" id="ARBA00022989"/>
    </source>
</evidence>
<feature type="transmembrane region" description="Helical" evidence="9">
    <location>
        <begin position="21"/>
        <end position="42"/>
    </location>
</feature>
<evidence type="ECO:0000256" key="4">
    <source>
        <dbReference type="ARBA" id="ARBA00022519"/>
    </source>
</evidence>
<keyword evidence="7 9" id="KW-0472">Membrane</keyword>
<sequence length="168" mass="19022">MHISPWFAGRKEKSMKYLNKVVEIILEVLVAGMVLGCCWQVITRFVLHNPSKYTEELLRYMLIWLTMMGVPYAYGQNSHLAINLIVKKFKPKNETLAQIAIDVLIMILSVSVMIIGGIMVTANAAGQLSPAMQIPMQVYYVCVPVCGVLMVIYGVFKIVDHFKKLRQN</sequence>
<dbReference type="OMA" id="RFLFIWV"/>
<keyword evidence="4" id="KW-0997">Cell inner membrane</keyword>
<evidence type="ECO:0000259" key="10">
    <source>
        <dbReference type="Pfam" id="PF04290"/>
    </source>
</evidence>
<dbReference type="AlphaFoldDB" id="A0A174YIA7"/>
<dbReference type="EMBL" id="CZBU01000001">
    <property type="protein sequence ID" value="CUQ74844.1"/>
    <property type="molecule type" value="Genomic_DNA"/>
</dbReference>
<organism evidence="11 12">
    <name type="scientific">Lachnospira eligens</name>
    <dbReference type="NCBI Taxonomy" id="39485"/>
    <lineage>
        <taxon>Bacteria</taxon>
        <taxon>Bacillati</taxon>
        <taxon>Bacillota</taxon>
        <taxon>Clostridia</taxon>
        <taxon>Lachnospirales</taxon>
        <taxon>Lachnospiraceae</taxon>
        <taxon>Lachnospira</taxon>
    </lineage>
</organism>